<evidence type="ECO:0000256" key="7">
    <source>
        <dbReference type="SAM" id="MobiDB-lite"/>
    </source>
</evidence>
<proteinExistence type="inferred from homology"/>
<keyword evidence="3 6" id="KW-0812">Transmembrane</keyword>
<dbReference type="PANTHER" id="PTHR31218">
    <property type="entry name" value="WAT1-RELATED PROTEIN"/>
    <property type="match status" value="1"/>
</dbReference>
<comment type="similarity">
    <text evidence="2 6">Belongs to the drug/metabolite transporter (DMT) superfamily. Plant drug/metabolite exporter (P-DME) (TC 2.A.7.4) family.</text>
</comment>
<feature type="transmembrane region" description="Helical" evidence="6">
    <location>
        <begin position="84"/>
        <end position="103"/>
    </location>
</feature>
<feature type="domain" description="EamA" evidence="8">
    <location>
        <begin position="2"/>
        <end position="103"/>
    </location>
</feature>
<dbReference type="OMA" id="MSIWVIG"/>
<keyword evidence="4 6" id="KW-1133">Transmembrane helix</keyword>
<dbReference type="Gramene" id="Kaladp0342s0001.1.v1.1">
    <property type="protein sequence ID" value="Kaladp0342s0001.1.v1.1"/>
    <property type="gene ID" value="Kaladp0342s0001.v1.1"/>
</dbReference>
<evidence type="ECO:0000259" key="8">
    <source>
        <dbReference type="Pfam" id="PF00892"/>
    </source>
</evidence>
<reference evidence="9" key="1">
    <citation type="submission" date="2021-01" db="UniProtKB">
        <authorList>
            <consortium name="EnsemblPlants"/>
        </authorList>
    </citation>
    <scope>IDENTIFICATION</scope>
</reference>
<dbReference type="Proteomes" id="UP000594263">
    <property type="component" value="Unplaced"/>
</dbReference>
<sequence>MCLASSIQCAAIAICMDHTASDWTLMPSIRLVSTLYAGIVGSAFAYCLMSWAIAVKGPLYVSVFSPLLLVMVAVMSWALLDEKLYVGTAVGSVLIVAGLYAVLWGKNKEMAEPQVVNVDTDSAASSSDGKKKRGDVEMQAPISQGNQMNPN</sequence>
<dbReference type="InterPro" id="IPR030184">
    <property type="entry name" value="WAT1-related"/>
</dbReference>
<evidence type="ECO:0000313" key="9">
    <source>
        <dbReference type="EnsemblPlants" id="Kaladp0342s0001.1.v1.1"/>
    </source>
</evidence>
<evidence type="ECO:0000256" key="2">
    <source>
        <dbReference type="ARBA" id="ARBA00007635"/>
    </source>
</evidence>
<accession>A0A7N1A870</accession>
<evidence type="ECO:0000313" key="10">
    <source>
        <dbReference type="Proteomes" id="UP000594263"/>
    </source>
</evidence>
<protein>
    <recommendedName>
        <fullName evidence="6">WAT1-related protein</fullName>
    </recommendedName>
</protein>
<dbReference type="SUPFAM" id="SSF103481">
    <property type="entry name" value="Multidrug resistance efflux transporter EmrE"/>
    <property type="match status" value="1"/>
</dbReference>
<dbReference type="InterPro" id="IPR037185">
    <property type="entry name" value="EmrE-like"/>
</dbReference>
<dbReference type="GO" id="GO:0022857">
    <property type="term" value="F:transmembrane transporter activity"/>
    <property type="evidence" value="ECO:0007669"/>
    <property type="project" value="InterPro"/>
</dbReference>
<dbReference type="InterPro" id="IPR000620">
    <property type="entry name" value="EamA_dom"/>
</dbReference>
<evidence type="ECO:0000256" key="5">
    <source>
        <dbReference type="ARBA" id="ARBA00023136"/>
    </source>
</evidence>
<organism evidence="9 10">
    <name type="scientific">Kalanchoe fedtschenkoi</name>
    <name type="common">Lavender scallops</name>
    <name type="synonym">South American air plant</name>
    <dbReference type="NCBI Taxonomy" id="63787"/>
    <lineage>
        <taxon>Eukaryota</taxon>
        <taxon>Viridiplantae</taxon>
        <taxon>Streptophyta</taxon>
        <taxon>Embryophyta</taxon>
        <taxon>Tracheophyta</taxon>
        <taxon>Spermatophyta</taxon>
        <taxon>Magnoliopsida</taxon>
        <taxon>eudicotyledons</taxon>
        <taxon>Gunneridae</taxon>
        <taxon>Pentapetalae</taxon>
        <taxon>Saxifragales</taxon>
        <taxon>Crassulaceae</taxon>
        <taxon>Kalanchoe</taxon>
    </lineage>
</organism>
<feature type="region of interest" description="Disordered" evidence="7">
    <location>
        <begin position="117"/>
        <end position="151"/>
    </location>
</feature>
<evidence type="ECO:0000256" key="1">
    <source>
        <dbReference type="ARBA" id="ARBA00004141"/>
    </source>
</evidence>
<comment type="caution">
    <text evidence="6">Lacks conserved residue(s) required for the propagation of feature annotation.</text>
</comment>
<feature type="transmembrane region" description="Helical" evidence="6">
    <location>
        <begin position="59"/>
        <end position="78"/>
    </location>
</feature>
<feature type="compositionally biased region" description="Polar residues" evidence="7">
    <location>
        <begin position="141"/>
        <end position="151"/>
    </location>
</feature>
<dbReference type="EnsemblPlants" id="Kaladp0342s0001.1.v1.1">
    <property type="protein sequence ID" value="Kaladp0342s0001.1.v1.1"/>
    <property type="gene ID" value="Kaladp0342s0001.v1.1"/>
</dbReference>
<keyword evidence="5 6" id="KW-0472">Membrane</keyword>
<keyword evidence="10" id="KW-1185">Reference proteome</keyword>
<dbReference type="AlphaFoldDB" id="A0A7N1A870"/>
<dbReference type="Pfam" id="PF00892">
    <property type="entry name" value="EamA"/>
    <property type="match status" value="1"/>
</dbReference>
<feature type="transmembrane region" description="Helical" evidence="6">
    <location>
        <begin position="31"/>
        <end position="52"/>
    </location>
</feature>
<name>A0A7N1A870_KALFE</name>
<evidence type="ECO:0000256" key="4">
    <source>
        <dbReference type="ARBA" id="ARBA00022989"/>
    </source>
</evidence>
<evidence type="ECO:0000256" key="6">
    <source>
        <dbReference type="RuleBase" id="RU363077"/>
    </source>
</evidence>
<comment type="subcellular location">
    <subcellularLocation>
        <location evidence="1 6">Membrane</location>
        <topology evidence="1 6">Multi-pass membrane protein</topology>
    </subcellularLocation>
</comment>
<dbReference type="GO" id="GO:0016020">
    <property type="term" value="C:membrane"/>
    <property type="evidence" value="ECO:0007669"/>
    <property type="project" value="UniProtKB-SubCell"/>
</dbReference>
<evidence type="ECO:0000256" key="3">
    <source>
        <dbReference type="ARBA" id="ARBA00022692"/>
    </source>
</evidence>